<proteinExistence type="predicted"/>
<feature type="domain" description="FAD-binding" evidence="5">
    <location>
        <begin position="324"/>
        <end position="397"/>
    </location>
</feature>
<dbReference type="InterPro" id="IPR036188">
    <property type="entry name" value="FAD/NAD-bd_sf"/>
</dbReference>
<keyword evidence="4" id="KW-0503">Monooxygenase</keyword>
<evidence type="ECO:0000256" key="3">
    <source>
        <dbReference type="ARBA" id="ARBA00023002"/>
    </source>
</evidence>
<dbReference type="Proteomes" id="UP000199137">
    <property type="component" value="Unassembled WGS sequence"/>
</dbReference>
<dbReference type="STRING" id="112413.SAMN05421854_107129"/>
<dbReference type="PANTHER" id="PTHR47178:SF5">
    <property type="entry name" value="FAD-BINDING DOMAIN-CONTAINING PROTEIN"/>
    <property type="match status" value="1"/>
</dbReference>
<dbReference type="GO" id="GO:0071949">
    <property type="term" value="F:FAD binding"/>
    <property type="evidence" value="ECO:0007669"/>
    <property type="project" value="InterPro"/>
</dbReference>
<evidence type="ECO:0000313" key="7">
    <source>
        <dbReference type="Proteomes" id="UP000199137"/>
    </source>
</evidence>
<dbReference type="EMBL" id="FOWC01000007">
    <property type="protein sequence ID" value="SFP83178.1"/>
    <property type="molecule type" value="Genomic_DNA"/>
</dbReference>
<dbReference type="InterPro" id="IPR002938">
    <property type="entry name" value="FAD-bd"/>
</dbReference>
<organism evidence="6 7">
    <name type="scientific">Amycolatopsis rubida</name>
    <dbReference type="NCBI Taxonomy" id="112413"/>
    <lineage>
        <taxon>Bacteria</taxon>
        <taxon>Bacillati</taxon>
        <taxon>Actinomycetota</taxon>
        <taxon>Actinomycetes</taxon>
        <taxon>Pseudonocardiales</taxon>
        <taxon>Pseudonocardiaceae</taxon>
        <taxon>Amycolatopsis</taxon>
    </lineage>
</organism>
<accession>A0A1I5TJN7</accession>
<protein>
    <submittedName>
        <fullName evidence="6">2-polyprenyl-6-methoxyphenol hydroxylase</fullName>
    </submittedName>
</protein>
<dbReference type="PRINTS" id="PR00420">
    <property type="entry name" value="RNGMNOXGNASE"/>
</dbReference>
<dbReference type="PANTHER" id="PTHR47178">
    <property type="entry name" value="MONOOXYGENASE, FAD-BINDING"/>
    <property type="match status" value="1"/>
</dbReference>
<dbReference type="SUPFAM" id="SSF51905">
    <property type="entry name" value="FAD/NAD(P)-binding domain"/>
    <property type="match status" value="1"/>
</dbReference>
<keyword evidence="1" id="KW-0285">Flavoprotein</keyword>
<dbReference type="Pfam" id="PF01494">
    <property type="entry name" value="FAD_binding_3"/>
    <property type="match status" value="1"/>
</dbReference>
<dbReference type="OrthoDB" id="3322136at2"/>
<keyword evidence="2" id="KW-0274">FAD</keyword>
<evidence type="ECO:0000313" key="6">
    <source>
        <dbReference type="EMBL" id="SFP83178.1"/>
    </source>
</evidence>
<name>A0A1I5TJN7_9PSEU</name>
<dbReference type="Gene3D" id="3.50.50.60">
    <property type="entry name" value="FAD/NAD(P)-binding domain"/>
    <property type="match status" value="1"/>
</dbReference>
<evidence type="ECO:0000256" key="1">
    <source>
        <dbReference type="ARBA" id="ARBA00022630"/>
    </source>
</evidence>
<gene>
    <name evidence="6" type="ORF">SAMN05421854_107129</name>
</gene>
<dbReference type="AlphaFoldDB" id="A0A1I5TJN7"/>
<sequence length="458" mass="50955">MPTSPPHVIIIGAGTGGLCLAQGLKQGGVSVAVYERDRTRTDGLFGYRVGIDPDGSRALSRCLPPELFDVFVATKALTPRFMNIFTERRSELLRIGDWDAPEHEDPVDSEKSISRMTLRQVLLTGVEDIVHFGKKFTHYEQHADGTVTAYFEDGTSASGDVLVAADGTNSRVRKQYLPHSKMNTIDGKSVTAKLPLDDESRKLLTPEMLRGVNLVNAPGGYNCIIHVMEFKWDRDGKVKNGIGGNDAQLLSHWPGLMFDNTRDYIMWGWSAPSRLVPDNFMDLRGEELHKIVLQHTRKWHPDFRKLFEMADPGSAFPLQVRTTERLEPWESTNVTLIGDAIHTMTPGLGVGANTALRDAEILCRRLIAARRGETTAVEAVAAYEKEMHSYAWTLVEKSKSQFGGNLPLGTPVIGRLMLGFMRTGMRVFNHLPAMKRKMLKSMEETRGHGKEAEAPASK</sequence>
<reference evidence="7" key="1">
    <citation type="submission" date="2016-10" db="EMBL/GenBank/DDBJ databases">
        <authorList>
            <person name="Varghese N."/>
            <person name="Submissions S."/>
        </authorList>
    </citation>
    <scope>NUCLEOTIDE SEQUENCE [LARGE SCALE GENOMIC DNA]</scope>
    <source>
        <strain evidence="7">DSM 44637</strain>
    </source>
</reference>
<evidence type="ECO:0000256" key="4">
    <source>
        <dbReference type="ARBA" id="ARBA00023033"/>
    </source>
</evidence>
<dbReference type="GO" id="GO:0004497">
    <property type="term" value="F:monooxygenase activity"/>
    <property type="evidence" value="ECO:0007669"/>
    <property type="project" value="UniProtKB-KW"/>
</dbReference>
<evidence type="ECO:0000256" key="2">
    <source>
        <dbReference type="ARBA" id="ARBA00022827"/>
    </source>
</evidence>
<evidence type="ECO:0000259" key="5">
    <source>
        <dbReference type="Pfam" id="PF01494"/>
    </source>
</evidence>
<keyword evidence="3" id="KW-0560">Oxidoreductase</keyword>